<keyword evidence="2" id="KW-0812">Transmembrane</keyword>
<name>A0A399JLY9_9MICC</name>
<organism evidence="3 4">
    <name type="scientific">Galactobacter valiniphilus</name>
    <dbReference type="NCBI Taxonomy" id="2676122"/>
    <lineage>
        <taxon>Bacteria</taxon>
        <taxon>Bacillati</taxon>
        <taxon>Actinomycetota</taxon>
        <taxon>Actinomycetes</taxon>
        <taxon>Micrococcales</taxon>
        <taxon>Micrococcaceae</taxon>
        <taxon>Galactobacter</taxon>
    </lineage>
</organism>
<feature type="transmembrane region" description="Helical" evidence="2">
    <location>
        <begin position="124"/>
        <end position="151"/>
    </location>
</feature>
<feature type="compositionally biased region" description="Low complexity" evidence="1">
    <location>
        <begin position="27"/>
        <end position="65"/>
    </location>
</feature>
<reference evidence="3 4" key="1">
    <citation type="submission" date="2018-07" db="EMBL/GenBank/DDBJ databases">
        <title>Arthrobacter sp. nov., isolated from raw cow's milk with high bacterial count.</title>
        <authorList>
            <person name="Hahne J."/>
            <person name="Isele D."/>
            <person name="Lipski A."/>
        </authorList>
    </citation>
    <scope>NUCLEOTIDE SEQUENCE [LARGE SCALE GENOMIC DNA]</scope>
    <source>
        <strain evidence="3 4">JZ R-35</strain>
    </source>
</reference>
<dbReference type="AlphaFoldDB" id="A0A399JLY9"/>
<evidence type="ECO:0008006" key="5">
    <source>
        <dbReference type="Google" id="ProtNLM"/>
    </source>
</evidence>
<feature type="transmembrane region" description="Helical" evidence="2">
    <location>
        <begin position="171"/>
        <end position="189"/>
    </location>
</feature>
<protein>
    <recommendedName>
        <fullName evidence="5">DUF4190 domain-containing protein</fullName>
    </recommendedName>
</protein>
<sequence>MSNTPDEQPAHRPDGTPGQIPPGPGQAGQPAPGGSTGQAPQAPSGQPGYPGQPQYGQAQYGQAPAGQPPYGQPGYPGQQPYGQPQYGQQYGQPGYPGQAVGFGGYAGPDPAALKRATTARTNGILSIVFGGIAFFILPFLSIPGLVLGVTALTAVPKLREAGLNPGQARTLGIIGVVVSALSLAGWIYIRVAGISPF</sequence>
<evidence type="ECO:0000313" key="4">
    <source>
        <dbReference type="Proteomes" id="UP000265419"/>
    </source>
</evidence>
<evidence type="ECO:0000313" key="3">
    <source>
        <dbReference type="EMBL" id="RII43566.1"/>
    </source>
</evidence>
<accession>A0A399JLY9</accession>
<comment type="caution">
    <text evidence="3">The sequence shown here is derived from an EMBL/GenBank/DDBJ whole genome shotgun (WGS) entry which is preliminary data.</text>
</comment>
<keyword evidence="2" id="KW-0472">Membrane</keyword>
<dbReference type="RefSeq" id="WP_119423325.1">
    <property type="nucleotide sequence ID" value="NZ_QQXK01000002.1"/>
</dbReference>
<dbReference type="EMBL" id="QQXK01000002">
    <property type="protein sequence ID" value="RII43566.1"/>
    <property type="molecule type" value="Genomic_DNA"/>
</dbReference>
<dbReference type="Proteomes" id="UP000265419">
    <property type="component" value="Unassembled WGS sequence"/>
</dbReference>
<proteinExistence type="predicted"/>
<evidence type="ECO:0000256" key="1">
    <source>
        <dbReference type="SAM" id="MobiDB-lite"/>
    </source>
</evidence>
<evidence type="ECO:0000256" key="2">
    <source>
        <dbReference type="SAM" id="Phobius"/>
    </source>
</evidence>
<keyword evidence="4" id="KW-1185">Reference proteome</keyword>
<gene>
    <name evidence="3" type="ORF">DWB68_01260</name>
</gene>
<feature type="compositionally biased region" description="Low complexity" evidence="1">
    <location>
        <begin position="72"/>
        <end position="93"/>
    </location>
</feature>
<keyword evidence="2" id="KW-1133">Transmembrane helix</keyword>
<feature type="region of interest" description="Disordered" evidence="1">
    <location>
        <begin position="1"/>
        <end position="93"/>
    </location>
</feature>